<evidence type="ECO:0000313" key="4">
    <source>
        <dbReference type="EMBL" id="SBT43477.1"/>
    </source>
</evidence>
<dbReference type="PATRIC" id="fig|261654.4.peg.2379"/>
<keyword evidence="5" id="KW-1185">Reference proteome</keyword>
<dbReference type="Proteomes" id="UP000199385">
    <property type="component" value="Chromosome I"/>
</dbReference>
<proteinExistence type="predicted"/>
<keyword evidence="1" id="KW-0645">Protease</keyword>
<organism evidence="4 5">
    <name type="scientific">Micromonospora auratinigra</name>
    <dbReference type="NCBI Taxonomy" id="261654"/>
    <lineage>
        <taxon>Bacteria</taxon>
        <taxon>Bacillati</taxon>
        <taxon>Actinomycetota</taxon>
        <taxon>Actinomycetes</taxon>
        <taxon>Micromonosporales</taxon>
        <taxon>Micromonosporaceae</taxon>
        <taxon>Micromonospora</taxon>
    </lineage>
</organism>
<dbReference type="InterPro" id="IPR036286">
    <property type="entry name" value="LexA/Signal_pep-like_sf"/>
</dbReference>
<evidence type="ECO:0000256" key="2">
    <source>
        <dbReference type="ARBA" id="ARBA00022801"/>
    </source>
</evidence>
<sequence length="103" mass="11298">MTGWLRRRWRLVVVRGHSMAPTLRDGERLVVRVGRVPAAGDLVVFRARAVVPDADLTWMVKRVQRVGPDGAVTVRGDNTHSQDSRHFGAVPPAAVLGVAVGRR</sequence>
<accession>A0A1A8ZI09</accession>
<dbReference type="AlphaFoldDB" id="A0A1A8ZI09"/>
<protein>
    <submittedName>
        <fullName evidence="4">Signal peptidase I</fullName>
    </submittedName>
</protein>
<feature type="domain" description="Peptidase S24/S26A/S26B/S26C" evidence="3">
    <location>
        <begin position="11"/>
        <end position="83"/>
    </location>
</feature>
<keyword evidence="2" id="KW-0378">Hydrolase</keyword>
<evidence type="ECO:0000259" key="3">
    <source>
        <dbReference type="Pfam" id="PF00717"/>
    </source>
</evidence>
<dbReference type="InterPro" id="IPR019756">
    <property type="entry name" value="Pept_S26A_signal_pept_1_Ser-AS"/>
</dbReference>
<dbReference type="GO" id="GO:0016020">
    <property type="term" value="C:membrane"/>
    <property type="evidence" value="ECO:0007669"/>
    <property type="project" value="InterPro"/>
</dbReference>
<dbReference type="STRING" id="261654.GA0070611_2335"/>
<dbReference type="CDD" id="cd06462">
    <property type="entry name" value="Peptidase_S24_S26"/>
    <property type="match status" value="1"/>
</dbReference>
<dbReference type="RefSeq" id="WP_091662387.1">
    <property type="nucleotide sequence ID" value="NZ_LT594323.1"/>
</dbReference>
<reference evidence="5" key="1">
    <citation type="submission" date="2016-06" db="EMBL/GenBank/DDBJ databases">
        <authorList>
            <person name="Varghese N."/>
            <person name="Submissions Spin"/>
        </authorList>
    </citation>
    <scope>NUCLEOTIDE SEQUENCE [LARGE SCALE GENOMIC DNA]</scope>
    <source>
        <strain evidence="5">DSM 44815</strain>
    </source>
</reference>
<dbReference type="OrthoDB" id="5518017at2"/>
<dbReference type="SUPFAM" id="SSF51306">
    <property type="entry name" value="LexA/Signal peptidase"/>
    <property type="match status" value="1"/>
</dbReference>
<evidence type="ECO:0000256" key="1">
    <source>
        <dbReference type="ARBA" id="ARBA00022670"/>
    </source>
</evidence>
<dbReference type="InterPro" id="IPR015927">
    <property type="entry name" value="Peptidase_S24_S26A/B/C"/>
</dbReference>
<gene>
    <name evidence="4" type="ORF">GA0070611_2335</name>
</gene>
<dbReference type="PROSITE" id="PS00501">
    <property type="entry name" value="SPASE_I_1"/>
    <property type="match status" value="1"/>
</dbReference>
<name>A0A1A8ZI09_9ACTN</name>
<evidence type="ECO:0000313" key="5">
    <source>
        <dbReference type="Proteomes" id="UP000199385"/>
    </source>
</evidence>
<dbReference type="EMBL" id="LT594323">
    <property type="protein sequence ID" value="SBT43477.1"/>
    <property type="molecule type" value="Genomic_DNA"/>
</dbReference>
<dbReference type="GO" id="GO:0004252">
    <property type="term" value="F:serine-type endopeptidase activity"/>
    <property type="evidence" value="ECO:0007669"/>
    <property type="project" value="InterPro"/>
</dbReference>
<dbReference type="Gene3D" id="2.10.109.10">
    <property type="entry name" value="Umud Fragment, subunit A"/>
    <property type="match status" value="1"/>
</dbReference>
<dbReference type="Pfam" id="PF00717">
    <property type="entry name" value="Peptidase_S24"/>
    <property type="match status" value="1"/>
</dbReference>
<dbReference type="GO" id="GO:0006508">
    <property type="term" value="P:proteolysis"/>
    <property type="evidence" value="ECO:0007669"/>
    <property type="project" value="UniProtKB-KW"/>
</dbReference>